<evidence type="ECO:0008006" key="3">
    <source>
        <dbReference type="Google" id="ProtNLM"/>
    </source>
</evidence>
<dbReference type="SUPFAM" id="SSF52141">
    <property type="entry name" value="Uracil-DNA glycosylase-like"/>
    <property type="match status" value="1"/>
</dbReference>
<reference evidence="1 2" key="1">
    <citation type="submission" date="2018-05" db="EMBL/GenBank/DDBJ databases">
        <title>Flavobacterium sp. MEBiC07310.</title>
        <authorList>
            <person name="Baek K."/>
        </authorList>
    </citation>
    <scope>NUCLEOTIDE SEQUENCE [LARGE SCALE GENOMIC DNA]</scope>
    <source>
        <strain evidence="1 2">MEBiC07310</strain>
    </source>
</reference>
<dbReference type="EMBL" id="CP029463">
    <property type="protein sequence ID" value="AWM14371.1"/>
    <property type="molecule type" value="Genomic_DNA"/>
</dbReference>
<protein>
    <recommendedName>
        <fullName evidence="3">DNA glycosylase</fullName>
    </recommendedName>
</protein>
<dbReference type="Gene3D" id="3.40.470.10">
    <property type="entry name" value="Uracil-DNA glycosylase-like domain"/>
    <property type="match status" value="1"/>
</dbReference>
<keyword evidence="2" id="KW-1185">Reference proteome</keyword>
<dbReference type="OrthoDB" id="9799921at2"/>
<dbReference type="Proteomes" id="UP000245429">
    <property type="component" value="Chromosome"/>
</dbReference>
<accession>A0A2U8QWG1</accession>
<evidence type="ECO:0000313" key="2">
    <source>
        <dbReference type="Proteomes" id="UP000245429"/>
    </source>
</evidence>
<dbReference type="RefSeq" id="WP_109569731.1">
    <property type="nucleotide sequence ID" value="NZ_CP029463.1"/>
</dbReference>
<proteinExistence type="predicted"/>
<evidence type="ECO:0000313" key="1">
    <source>
        <dbReference type="EMBL" id="AWM14371.1"/>
    </source>
</evidence>
<gene>
    <name evidence="1" type="ORF">DI487_11240</name>
</gene>
<sequence>MSTHSGSNERIKETHPEWYRDVSPMYYLILGSFPPHAKRWDYPFYYPNKINRFWKILAEIAKVNLTVPIVSEKEAVEERFSIMQKLNAGVQNLGKTILRKGTSALDTAIEITTFQDILLILKKHPELKKIVLPGYSSQNSTAKAFLKYINQTKEIEIIGFIPKTLNSGTTFKISVYGRIIDCVVLNSTSTASRISYDEVKKQFEKELDS</sequence>
<name>A0A2U8QWG1_9FLAO</name>
<dbReference type="KEGG" id="fse:DI487_11240"/>
<organism evidence="1 2">
    <name type="scientific">Flavobacterium sediminis</name>
    <dbReference type="NCBI Taxonomy" id="2201181"/>
    <lineage>
        <taxon>Bacteria</taxon>
        <taxon>Pseudomonadati</taxon>
        <taxon>Bacteroidota</taxon>
        <taxon>Flavobacteriia</taxon>
        <taxon>Flavobacteriales</taxon>
        <taxon>Flavobacteriaceae</taxon>
        <taxon>Flavobacterium</taxon>
    </lineage>
</organism>
<dbReference type="InterPro" id="IPR036895">
    <property type="entry name" value="Uracil-DNA_glycosylase-like_sf"/>
</dbReference>
<dbReference type="AlphaFoldDB" id="A0A2U8QWG1"/>